<name>A0ABP9V5P8_9BACT</name>
<gene>
    <name evidence="1" type="ORF">Rhal01_03508</name>
</gene>
<reference evidence="1 2" key="1">
    <citation type="submission" date="2024-02" db="EMBL/GenBank/DDBJ databases">
        <title>Rubritalea halochordaticola NBRC 107102.</title>
        <authorList>
            <person name="Ichikawa N."/>
            <person name="Katano-Makiyama Y."/>
            <person name="Hidaka K."/>
        </authorList>
    </citation>
    <scope>NUCLEOTIDE SEQUENCE [LARGE SCALE GENOMIC DNA]</scope>
    <source>
        <strain evidence="1 2">NBRC 107102</strain>
    </source>
</reference>
<evidence type="ECO:0000313" key="2">
    <source>
        <dbReference type="Proteomes" id="UP001424741"/>
    </source>
</evidence>
<sequence length="630" mass="71601">MLLSKLHNRVLSILILPICFLTGVARAAEFKVYRVGDDKKIVEAGSMQLRAAKSIQQMLGNYHRGSDFAIPKEGISAEEGKKAVAAAKKQLLANKAKYEEVMKEKANMWHVQTSTILQANEALGGILAAYGGEAEIAWLNEQFPNHYWVGAPIVQIRMRHGKGFDTSSPLDFNHVQIARVYALKRDQAAVDWLYKNREKLISEEVDFLYDLMKLMALNKHPQAESFALECLKRYQEKAVEENMGDSSKIGYDLVSHVPWAVAYLAAYAEEAKYKELFEGLKIHANMRQDIMLMISVDPTVWLDCVYGKPGANTDYQRYMIKEMKWDRSILRAAFVKRSADQAARLEAYIKASFSAISKKHNLFQITGRADVSLLFRETMAIDLSPLRVSSVAALYAQLRSNPNWEVPRAYLYTPWVKMEWYPKLIAEILGDRGSIVFNPYRLSPYDHEEIKKTLLEGKMHLKCAVDSVILWQQYINNSFKPPIEYQLGGIHSPVLRLPGDMSSIGMHSFIRTIAKRGKGTLLIGIKVETKHRDEGGLASAIAQLGEKMKPYYEKHGLKQISNLRWQCGEDKGTLEYLSTSESGLHFFKGTFTRPDMRDVHLYFDWNSPGKTYVLAHALYEPEFGLTPPKP</sequence>
<dbReference type="EMBL" id="BAABRL010000013">
    <property type="protein sequence ID" value="GAA5497315.1"/>
    <property type="molecule type" value="Genomic_DNA"/>
</dbReference>
<accession>A0ABP9V5P8</accession>
<keyword evidence="2" id="KW-1185">Reference proteome</keyword>
<evidence type="ECO:0000313" key="1">
    <source>
        <dbReference type="EMBL" id="GAA5497315.1"/>
    </source>
</evidence>
<comment type="caution">
    <text evidence="1">The sequence shown here is derived from an EMBL/GenBank/DDBJ whole genome shotgun (WGS) entry which is preliminary data.</text>
</comment>
<proteinExistence type="predicted"/>
<organism evidence="1 2">
    <name type="scientific">Rubritalea halochordaticola</name>
    <dbReference type="NCBI Taxonomy" id="714537"/>
    <lineage>
        <taxon>Bacteria</taxon>
        <taxon>Pseudomonadati</taxon>
        <taxon>Verrucomicrobiota</taxon>
        <taxon>Verrucomicrobiia</taxon>
        <taxon>Verrucomicrobiales</taxon>
        <taxon>Rubritaleaceae</taxon>
        <taxon>Rubritalea</taxon>
    </lineage>
</organism>
<dbReference type="Proteomes" id="UP001424741">
    <property type="component" value="Unassembled WGS sequence"/>
</dbReference>
<protein>
    <submittedName>
        <fullName evidence="1">Uncharacterized protein</fullName>
    </submittedName>
</protein>